<protein>
    <submittedName>
        <fullName evidence="2">S-adenosyl-L-methionine-dependent methyltransferase</fullName>
    </submittedName>
</protein>
<dbReference type="GO" id="GO:0032259">
    <property type="term" value="P:methylation"/>
    <property type="evidence" value="ECO:0007669"/>
    <property type="project" value="UniProtKB-KW"/>
</dbReference>
<feature type="domain" description="Methyltransferase type 11" evidence="1">
    <location>
        <begin position="71"/>
        <end position="169"/>
    </location>
</feature>
<proteinExistence type="predicted"/>
<dbReference type="Pfam" id="PF08241">
    <property type="entry name" value="Methyltransf_11"/>
    <property type="match status" value="1"/>
</dbReference>
<keyword evidence="3" id="KW-1185">Reference proteome</keyword>
<dbReference type="EMBL" id="KZ819635">
    <property type="protein sequence ID" value="PWN92269.1"/>
    <property type="molecule type" value="Genomic_DNA"/>
</dbReference>
<dbReference type="PANTHER" id="PTHR43591:SF24">
    <property type="entry name" value="2-METHOXY-6-POLYPRENYL-1,4-BENZOQUINOL METHYLASE, MITOCHONDRIAL"/>
    <property type="match status" value="1"/>
</dbReference>
<dbReference type="SUPFAM" id="SSF53335">
    <property type="entry name" value="S-adenosyl-L-methionine-dependent methyltransferases"/>
    <property type="match status" value="1"/>
</dbReference>
<dbReference type="InterPro" id="IPR029063">
    <property type="entry name" value="SAM-dependent_MTases_sf"/>
</dbReference>
<dbReference type="PANTHER" id="PTHR43591">
    <property type="entry name" value="METHYLTRANSFERASE"/>
    <property type="match status" value="1"/>
</dbReference>
<sequence length="317" mass="35466">MTANTPTITRHSTFSTAARLWSDFGDQYNDPSGVAYTMPIIRPALKTYLFPLFDELRRASGNREPLQVLVLACGSGPEVDVLVDGYGDEQMKILATDFAEGMVKTTQKMVHSKGKSSMVETKVLDATNMDLPDSSFDVILLFLGPMLLPDPPRGLAEIRRVLRPGGLSAFLTPQDFHQYDIIDEAKHLIVQARPSNLSEEERWRGIPFKRFRDSPMMRTWGQLSFVQDKVAKAGFTRVKGTVVNGMSVIQPNEVATFLSSLLHNPGMQFIKASFSEEECKAFEYHLGNIIIEKWPPPQAPQLRCGGNLVWGYEPVDQ</sequence>
<dbReference type="RefSeq" id="XP_025379467.1">
    <property type="nucleotide sequence ID" value="XM_025524889.1"/>
</dbReference>
<dbReference type="GO" id="GO:0008757">
    <property type="term" value="F:S-adenosylmethionine-dependent methyltransferase activity"/>
    <property type="evidence" value="ECO:0007669"/>
    <property type="project" value="InterPro"/>
</dbReference>
<dbReference type="InParanoid" id="A0A316YSI3"/>
<evidence type="ECO:0000313" key="2">
    <source>
        <dbReference type="EMBL" id="PWN92269.1"/>
    </source>
</evidence>
<dbReference type="AlphaFoldDB" id="A0A316YSI3"/>
<gene>
    <name evidence="2" type="ORF">FA10DRAFT_300778</name>
</gene>
<dbReference type="Gene3D" id="3.40.50.150">
    <property type="entry name" value="Vaccinia Virus protein VP39"/>
    <property type="match status" value="1"/>
</dbReference>
<dbReference type="OrthoDB" id="3355826at2759"/>
<keyword evidence="2" id="KW-0808">Transferase</keyword>
<dbReference type="CDD" id="cd02440">
    <property type="entry name" value="AdoMet_MTases"/>
    <property type="match status" value="1"/>
</dbReference>
<keyword evidence="2" id="KW-0489">Methyltransferase</keyword>
<evidence type="ECO:0000259" key="1">
    <source>
        <dbReference type="Pfam" id="PF08241"/>
    </source>
</evidence>
<organism evidence="2 3">
    <name type="scientific">Acaromyces ingoldii</name>
    <dbReference type="NCBI Taxonomy" id="215250"/>
    <lineage>
        <taxon>Eukaryota</taxon>
        <taxon>Fungi</taxon>
        <taxon>Dikarya</taxon>
        <taxon>Basidiomycota</taxon>
        <taxon>Ustilaginomycotina</taxon>
        <taxon>Exobasidiomycetes</taxon>
        <taxon>Exobasidiales</taxon>
        <taxon>Cryptobasidiaceae</taxon>
        <taxon>Acaromyces</taxon>
    </lineage>
</organism>
<name>A0A316YSI3_9BASI</name>
<accession>A0A316YSI3</accession>
<evidence type="ECO:0000313" key="3">
    <source>
        <dbReference type="Proteomes" id="UP000245768"/>
    </source>
</evidence>
<dbReference type="Proteomes" id="UP000245768">
    <property type="component" value="Unassembled WGS sequence"/>
</dbReference>
<dbReference type="InterPro" id="IPR013216">
    <property type="entry name" value="Methyltransf_11"/>
</dbReference>
<reference evidence="2 3" key="1">
    <citation type="journal article" date="2018" name="Mol. Biol. Evol.">
        <title>Broad Genomic Sampling Reveals a Smut Pathogenic Ancestry of the Fungal Clade Ustilaginomycotina.</title>
        <authorList>
            <person name="Kijpornyongpan T."/>
            <person name="Mondo S.J."/>
            <person name="Barry K."/>
            <person name="Sandor L."/>
            <person name="Lee J."/>
            <person name="Lipzen A."/>
            <person name="Pangilinan J."/>
            <person name="LaButti K."/>
            <person name="Hainaut M."/>
            <person name="Henrissat B."/>
            <person name="Grigoriev I.V."/>
            <person name="Spatafora J.W."/>
            <person name="Aime M.C."/>
        </authorList>
    </citation>
    <scope>NUCLEOTIDE SEQUENCE [LARGE SCALE GENOMIC DNA]</scope>
    <source>
        <strain evidence="2 3">MCA 4198</strain>
    </source>
</reference>
<dbReference type="GeneID" id="37046805"/>